<evidence type="ECO:0000313" key="1">
    <source>
        <dbReference type="EMBL" id="KAI3819343.1"/>
    </source>
</evidence>
<name>A0ACB9JHC7_9ASTR</name>
<sequence length="549" mass="60528">MISHSRMKKGFVIVSCISSSPLIMDTPSLPHAPSMAKRTCCSDPSTAKPPSTMSPELHNDRSENDLALESFLRVSDFDSINTSFDRLIESRSSDSDKNDLIQRALHLGCVLLEAGKRSDRKRSSIHNTFVWPLPPDLTIKVFAMLDTQSVCYAAATCSFFQKCAADPSCFADIDLITLVPKVNNGVVSSMIRKAGNALKSIKLGVLPPCSSPLFCSSEPLIYSIRNSSDASGVSWNDKRSRQGKESSILTRSCLSYLSENGGAPGARLRRLHLFNIERMDNVALLASLLACPSLLDLEIVGLHVELRQTLESVSKHCPLIERLVFESSKTGRDDGLKYPTCNEFVHSCPNITTLALKGFKLQDYKVRTLVKGLRKLKHVDFSMPYSFTGAFLKNLGTNGGGNHLEVMILRDCMHLKAIEVEYFMGAVLAGEFKRFRHLDISNREGLASDGDWFNRCYSASFIPIKQLLEERPNFSLVAEFPKGSYIDVEQATPSDLNSYVSLASQLSSHASDGSFLMSVSDNSSDSGNEDGQESSFVTYDSDEVDFLSI</sequence>
<keyword evidence="2" id="KW-1185">Reference proteome</keyword>
<organism evidence="1 2">
    <name type="scientific">Smallanthus sonchifolius</name>
    <dbReference type="NCBI Taxonomy" id="185202"/>
    <lineage>
        <taxon>Eukaryota</taxon>
        <taxon>Viridiplantae</taxon>
        <taxon>Streptophyta</taxon>
        <taxon>Embryophyta</taxon>
        <taxon>Tracheophyta</taxon>
        <taxon>Spermatophyta</taxon>
        <taxon>Magnoliopsida</taxon>
        <taxon>eudicotyledons</taxon>
        <taxon>Gunneridae</taxon>
        <taxon>Pentapetalae</taxon>
        <taxon>asterids</taxon>
        <taxon>campanulids</taxon>
        <taxon>Asterales</taxon>
        <taxon>Asteraceae</taxon>
        <taxon>Asteroideae</taxon>
        <taxon>Heliantheae alliance</taxon>
        <taxon>Millerieae</taxon>
        <taxon>Smallanthus</taxon>
    </lineage>
</organism>
<accession>A0ACB9JHC7</accession>
<comment type="caution">
    <text evidence="1">The sequence shown here is derived from an EMBL/GenBank/DDBJ whole genome shotgun (WGS) entry which is preliminary data.</text>
</comment>
<dbReference type="EMBL" id="CM042021">
    <property type="protein sequence ID" value="KAI3819343.1"/>
    <property type="molecule type" value="Genomic_DNA"/>
</dbReference>
<gene>
    <name evidence="1" type="ORF">L1987_13171</name>
</gene>
<protein>
    <submittedName>
        <fullName evidence="1">Uncharacterized protein</fullName>
    </submittedName>
</protein>
<dbReference type="Proteomes" id="UP001056120">
    <property type="component" value="Linkage Group LG04"/>
</dbReference>
<reference evidence="2" key="1">
    <citation type="journal article" date="2022" name="Mol. Ecol. Resour.">
        <title>The genomes of chicory, endive, great burdock and yacon provide insights into Asteraceae palaeo-polyploidization history and plant inulin production.</title>
        <authorList>
            <person name="Fan W."/>
            <person name="Wang S."/>
            <person name="Wang H."/>
            <person name="Wang A."/>
            <person name="Jiang F."/>
            <person name="Liu H."/>
            <person name="Zhao H."/>
            <person name="Xu D."/>
            <person name="Zhang Y."/>
        </authorList>
    </citation>
    <scope>NUCLEOTIDE SEQUENCE [LARGE SCALE GENOMIC DNA]</scope>
    <source>
        <strain evidence="2">cv. Yunnan</strain>
    </source>
</reference>
<proteinExistence type="predicted"/>
<reference evidence="1 2" key="2">
    <citation type="journal article" date="2022" name="Mol. Ecol. Resour.">
        <title>The genomes of chicory, endive, great burdock and yacon provide insights into Asteraceae paleo-polyploidization history and plant inulin production.</title>
        <authorList>
            <person name="Fan W."/>
            <person name="Wang S."/>
            <person name="Wang H."/>
            <person name="Wang A."/>
            <person name="Jiang F."/>
            <person name="Liu H."/>
            <person name="Zhao H."/>
            <person name="Xu D."/>
            <person name="Zhang Y."/>
        </authorList>
    </citation>
    <scope>NUCLEOTIDE SEQUENCE [LARGE SCALE GENOMIC DNA]</scope>
    <source>
        <strain evidence="2">cv. Yunnan</strain>
        <tissue evidence="1">Leaves</tissue>
    </source>
</reference>
<evidence type="ECO:0000313" key="2">
    <source>
        <dbReference type="Proteomes" id="UP001056120"/>
    </source>
</evidence>